<keyword evidence="9" id="KW-0067">ATP-binding</keyword>
<dbReference type="PROSITE" id="PS00627">
    <property type="entry name" value="GHMP_KINASES_ATP"/>
    <property type="match status" value="1"/>
</dbReference>
<dbReference type="InterPro" id="IPR020568">
    <property type="entry name" value="Ribosomal_Su5_D2-typ_SF"/>
</dbReference>
<evidence type="ECO:0000259" key="13">
    <source>
        <dbReference type="Pfam" id="PF00288"/>
    </source>
</evidence>
<dbReference type="EC" id="2.7.1.36" evidence="3"/>
<evidence type="ECO:0000256" key="9">
    <source>
        <dbReference type="ARBA" id="ARBA00022840"/>
    </source>
</evidence>
<evidence type="ECO:0000256" key="5">
    <source>
        <dbReference type="ARBA" id="ARBA00022516"/>
    </source>
</evidence>
<evidence type="ECO:0000256" key="8">
    <source>
        <dbReference type="ARBA" id="ARBA00022777"/>
    </source>
</evidence>
<organism evidence="14 15">
    <name type="scientific">Neolewinella aquimaris</name>
    <dbReference type="NCBI Taxonomy" id="1835722"/>
    <lineage>
        <taxon>Bacteria</taxon>
        <taxon>Pseudomonadati</taxon>
        <taxon>Bacteroidota</taxon>
        <taxon>Saprospiria</taxon>
        <taxon>Saprospirales</taxon>
        <taxon>Lewinellaceae</taxon>
        <taxon>Neolewinella</taxon>
    </lineage>
</organism>
<keyword evidence="5" id="KW-0444">Lipid biosynthesis</keyword>
<dbReference type="Pfam" id="PF00288">
    <property type="entry name" value="GHMP_kinases_N"/>
    <property type="match status" value="1"/>
</dbReference>
<dbReference type="SUPFAM" id="SSF55060">
    <property type="entry name" value="GHMP Kinase, C-terminal domain"/>
    <property type="match status" value="1"/>
</dbReference>
<dbReference type="Gene3D" id="3.30.230.10">
    <property type="match status" value="1"/>
</dbReference>
<reference evidence="14 15" key="1">
    <citation type="submission" date="2020-08" db="EMBL/GenBank/DDBJ databases">
        <title>Genomic Encyclopedia of Type Strains, Phase IV (KMG-IV): sequencing the most valuable type-strain genomes for metagenomic binning, comparative biology and taxonomic classification.</title>
        <authorList>
            <person name="Goeker M."/>
        </authorList>
    </citation>
    <scope>NUCLEOTIDE SEQUENCE [LARGE SCALE GENOMIC DNA]</scope>
    <source>
        <strain evidence="14 15">DSM 105137</strain>
    </source>
</reference>
<dbReference type="InterPro" id="IPR006205">
    <property type="entry name" value="Mev_gal_kin"/>
</dbReference>
<keyword evidence="15" id="KW-1185">Reference proteome</keyword>
<keyword evidence="6 14" id="KW-0808">Transferase</keyword>
<evidence type="ECO:0000256" key="11">
    <source>
        <dbReference type="ARBA" id="ARBA00023098"/>
    </source>
</evidence>
<dbReference type="InterPro" id="IPR014721">
    <property type="entry name" value="Ribsml_uS5_D2-typ_fold_subgr"/>
</dbReference>
<comment type="subcellular location">
    <subcellularLocation>
        <location evidence="1">Cytoplasm</location>
    </subcellularLocation>
</comment>
<keyword evidence="8 14" id="KW-0418">Kinase</keyword>
<comment type="caution">
    <text evidence="14">The sequence shown here is derived from an EMBL/GenBank/DDBJ whole genome shotgun (WGS) entry which is preliminary data.</text>
</comment>
<evidence type="ECO:0000256" key="10">
    <source>
        <dbReference type="ARBA" id="ARBA00022842"/>
    </source>
</evidence>
<dbReference type="GO" id="GO:0005829">
    <property type="term" value="C:cytosol"/>
    <property type="evidence" value="ECO:0007669"/>
    <property type="project" value="TreeGrafter"/>
</dbReference>
<dbReference type="PANTHER" id="PTHR43290">
    <property type="entry name" value="MEVALONATE KINASE"/>
    <property type="match status" value="1"/>
</dbReference>
<evidence type="ECO:0000256" key="7">
    <source>
        <dbReference type="ARBA" id="ARBA00022741"/>
    </source>
</evidence>
<dbReference type="InterPro" id="IPR006203">
    <property type="entry name" value="GHMP_knse_ATP-bd_CS"/>
</dbReference>
<dbReference type="PANTHER" id="PTHR43290:SF2">
    <property type="entry name" value="MEVALONATE KINASE"/>
    <property type="match status" value="1"/>
</dbReference>
<keyword evidence="11" id="KW-0443">Lipid metabolism</keyword>
<dbReference type="GO" id="GO:0004496">
    <property type="term" value="F:mevalonate kinase activity"/>
    <property type="evidence" value="ECO:0007669"/>
    <property type="project" value="UniProtKB-EC"/>
</dbReference>
<comment type="similarity">
    <text evidence="2">Belongs to the GHMP kinase family. Mevalonate kinase subfamily.</text>
</comment>
<comment type="pathway">
    <text evidence="12">Isoprenoid biosynthesis; isopentenyl diphosphate biosynthesis via mevalonate pathway; isopentenyl diphosphate from (R)-mevalonate: step 1/3.</text>
</comment>
<keyword evidence="4" id="KW-0963">Cytoplasm</keyword>
<dbReference type="GO" id="GO:0019287">
    <property type="term" value="P:isopentenyl diphosphate biosynthetic process, mevalonate pathway"/>
    <property type="evidence" value="ECO:0007669"/>
    <property type="project" value="TreeGrafter"/>
</dbReference>
<keyword evidence="10" id="KW-0460">Magnesium</keyword>
<dbReference type="AlphaFoldDB" id="A0A840E202"/>
<name>A0A840E202_9BACT</name>
<dbReference type="EMBL" id="JACIFF010000003">
    <property type="protein sequence ID" value="MBB4079130.1"/>
    <property type="molecule type" value="Genomic_DNA"/>
</dbReference>
<proteinExistence type="inferred from homology"/>
<evidence type="ECO:0000256" key="6">
    <source>
        <dbReference type="ARBA" id="ARBA00022679"/>
    </source>
</evidence>
<evidence type="ECO:0000256" key="2">
    <source>
        <dbReference type="ARBA" id="ARBA00006495"/>
    </source>
</evidence>
<evidence type="ECO:0000256" key="3">
    <source>
        <dbReference type="ARBA" id="ARBA00012103"/>
    </source>
</evidence>
<dbReference type="GO" id="GO:0005524">
    <property type="term" value="F:ATP binding"/>
    <property type="evidence" value="ECO:0007669"/>
    <property type="project" value="UniProtKB-KW"/>
</dbReference>
<evidence type="ECO:0000256" key="4">
    <source>
        <dbReference type="ARBA" id="ARBA00022490"/>
    </source>
</evidence>
<protein>
    <recommendedName>
        <fullName evidence="3">mevalonate kinase</fullName>
        <ecNumber evidence="3">2.7.1.36</ecNumber>
    </recommendedName>
</protein>
<evidence type="ECO:0000313" key="14">
    <source>
        <dbReference type="EMBL" id="MBB4079130.1"/>
    </source>
</evidence>
<dbReference type="InterPro" id="IPR006204">
    <property type="entry name" value="GHMP_kinase_N_dom"/>
</dbReference>
<accession>A0A840E202</accession>
<dbReference type="RefSeq" id="WP_183495368.1">
    <property type="nucleotide sequence ID" value="NZ_JACIFF010000003.1"/>
</dbReference>
<feature type="domain" description="GHMP kinase N-terminal" evidence="13">
    <location>
        <begin position="74"/>
        <end position="137"/>
    </location>
</feature>
<evidence type="ECO:0000313" key="15">
    <source>
        <dbReference type="Proteomes" id="UP000576209"/>
    </source>
</evidence>
<dbReference type="Proteomes" id="UP000576209">
    <property type="component" value="Unassembled WGS sequence"/>
</dbReference>
<sequence length="282" mass="30979">MNRSYPAKILLFGEHTLLRGGRGLAVPYPRFALRWTVGVPDERLLKFVDYLDQPDFHPLLDTVRLYDETNKGARLAGDIPTGYGLGSSGAVCAAVLENYATPSAQQLNFNYLRTLLARMEGHFHGQSSGTDPLISYLRQPLLLSQGGAAGAVNLPESWPTGFFLLDTGHTRRASRLIEQFLNAHDGEMANLIEQGWSKPVERAITALIADDRNLLYDTFAQISAFQIARFPHFIPEEFHAQWNGGGAYRLKLCGAGGGGMLLGLANDCAVAERVFGSQLSWL</sequence>
<keyword evidence="7" id="KW-0547">Nucleotide-binding</keyword>
<dbReference type="InterPro" id="IPR036554">
    <property type="entry name" value="GHMP_kinase_C_sf"/>
</dbReference>
<dbReference type="PRINTS" id="PR00959">
    <property type="entry name" value="MEVGALKINASE"/>
</dbReference>
<gene>
    <name evidence="14" type="ORF">GGR28_001747</name>
</gene>
<dbReference type="SUPFAM" id="SSF54211">
    <property type="entry name" value="Ribosomal protein S5 domain 2-like"/>
    <property type="match status" value="1"/>
</dbReference>
<evidence type="ECO:0000256" key="1">
    <source>
        <dbReference type="ARBA" id="ARBA00004496"/>
    </source>
</evidence>
<evidence type="ECO:0000256" key="12">
    <source>
        <dbReference type="ARBA" id="ARBA00029438"/>
    </source>
</evidence>